<protein>
    <submittedName>
        <fullName evidence="4">Putative repeat protein (TIGR01451 family)/choice-of-anchor A domain-containing protein</fullName>
    </submittedName>
</protein>
<dbReference type="Pfam" id="PF24346">
    <property type="entry name" value="DUF7507"/>
    <property type="match status" value="2"/>
</dbReference>
<gene>
    <name evidence="4" type="ORF">DFP98_14649</name>
</gene>
<feature type="domain" description="Choice-of-anchor A" evidence="2">
    <location>
        <begin position="6"/>
        <end position="255"/>
    </location>
</feature>
<dbReference type="Proteomes" id="UP000256977">
    <property type="component" value="Unassembled WGS sequence"/>
</dbReference>
<evidence type="ECO:0000259" key="1">
    <source>
        <dbReference type="Pfam" id="PF01345"/>
    </source>
</evidence>
<name>A0A3D9HZI9_9BACL</name>
<feature type="domain" description="DUF7507" evidence="3">
    <location>
        <begin position="277"/>
        <end position="366"/>
    </location>
</feature>
<evidence type="ECO:0000259" key="3">
    <source>
        <dbReference type="Pfam" id="PF24346"/>
    </source>
</evidence>
<dbReference type="EMBL" id="QRDZ01000046">
    <property type="protein sequence ID" value="RED54904.1"/>
    <property type="molecule type" value="Genomic_DNA"/>
</dbReference>
<dbReference type="NCBIfam" id="TIGR04215">
    <property type="entry name" value="choice_anch_A"/>
    <property type="match status" value="1"/>
</dbReference>
<evidence type="ECO:0000259" key="2">
    <source>
        <dbReference type="Pfam" id="PF20597"/>
    </source>
</evidence>
<dbReference type="Pfam" id="PF01345">
    <property type="entry name" value="DUF11"/>
    <property type="match status" value="1"/>
</dbReference>
<proteinExistence type="predicted"/>
<dbReference type="RefSeq" id="WP_116065383.1">
    <property type="nucleotide sequence ID" value="NZ_QRDZ01000046.1"/>
</dbReference>
<dbReference type="InterPro" id="IPR055354">
    <property type="entry name" value="DUF7507"/>
</dbReference>
<dbReference type="NCBIfam" id="TIGR01451">
    <property type="entry name" value="B_ant_repeat"/>
    <property type="match status" value="3"/>
</dbReference>
<comment type="caution">
    <text evidence="4">The sequence shown here is derived from an EMBL/GenBank/DDBJ whole genome shotgun (WGS) entry which is preliminary data.</text>
</comment>
<dbReference type="InterPro" id="IPR001434">
    <property type="entry name" value="OmcB-like_DUF11"/>
</dbReference>
<organism evidence="4 5">
    <name type="scientific">Cohnella phaseoli</name>
    <dbReference type="NCBI Taxonomy" id="456490"/>
    <lineage>
        <taxon>Bacteria</taxon>
        <taxon>Bacillati</taxon>
        <taxon>Bacillota</taxon>
        <taxon>Bacilli</taxon>
        <taxon>Bacillales</taxon>
        <taxon>Paenibacillaceae</taxon>
        <taxon>Cohnella</taxon>
    </lineage>
</organism>
<reference evidence="4 5" key="1">
    <citation type="submission" date="2018-07" db="EMBL/GenBank/DDBJ databases">
        <title>Genomic Encyclopedia of Type Strains, Phase III (KMG-III): the genomes of soil and plant-associated and newly described type strains.</title>
        <authorList>
            <person name="Whitman W."/>
        </authorList>
    </citation>
    <scope>NUCLEOTIDE SEQUENCE [LARGE SCALE GENOMIC DNA]</scope>
    <source>
        <strain evidence="4 5">CECT 7287</strain>
    </source>
</reference>
<dbReference type="OrthoDB" id="2490638at2"/>
<dbReference type="InterPro" id="IPR051172">
    <property type="entry name" value="Chlamydia_OmcB"/>
</dbReference>
<sequence>MACTNFGAANAYNVFLLGDHTQINSQAGGLVAVGGNANYRDYSVCAGLTESPTLTGLVVAGNINIVRGTNKGNTVIGFSSAVTAYSMSNLNGVRGQPLRDNPLDFAAIGTTLQCSSQAWGALPANGTVTNDFGTLQFRGSDPTLNVFTFDGSNVSGSGVSLASANGINFSIPAGSFVLANILGNNVGFGSYSITFTGDPGPAPGRRILWNVPQATAFFHRSLNIVGSVLAPFATITANGSGQINGQLIAQSYNGNTNSFQEVFVPYGGCLPEVCNAASLTLTKTANGASSFTGVPGMAITYIVTVTNSGGAPLTNVVINDSQLGIMQTVPTIEPGQQYSFTVESIVRDGKAGTSYSNISTASSDQTAAMESSSTIGIGALPVNVSLVKTVDKMSALPGEEVVYTFRLINNGNTDLQDAVLSDPVLGIRVPLGNVFDGLLYTAAFQIPRNAAPGSEFTNVARLEASNIPEPGFITATASVSVQSAPGVTLTKTVEPTEAFPGETVRYTIGVMNDSSITSRINLRVRDDYLGLDKTIALLPSSSFVSYNPEFVIPANAAAGTKIVNTAVLVTGDETQQATAEVLVASRPGLLLLKDSDRDFANPGETVEYILTLINTGNTILTGILVTDSLTGLNETVPPIAIGGRTQITVPYTVPASTPGGTQIVNTVVAQGGGIGQQTAASVLLINRIPLPPMPPEPPAVQPELRVTGTADRPVVFPGQSILFTGFVTNPTGVTVRNIVLESPLFQYIGLAEQLLPGQTIELQALFPVAPQTPPGTTITASLSATSVRTAPAEAVATVIVADLPRADLKLTVDKPEVLQNEVVTFQVVTTNTGNLVLTGVRIFDALGLRDVTIQRFLVGAILIGRARLTVNSPPGSVVDNTVTLTARELTSPVTDTVAITVYGLLLHLTAVPLVVAVGDEVAVSLTVTNPSPSQATEVRVGQLVPAITSVVAGSLRVNGASRTDDPAAGVVLGNLATSQSSTITYKLVVNSEPLGGSFDIQASASFFFPATVRQLRGLSQSNSVRIVVEEGEE</sequence>
<accession>A0A3D9HZI9</accession>
<dbReference type="InterPro" id="IPR026588">
    <property type="entry name" value="Choice_anch_A"/>
</dbReference>
<feature type="domain" description="DUF11" evidence="1">
    <location>
        <begin position="912"/>
        <end position="991"/>
    </location>
</feature>
<feature type="domain" description="DUF7507" evidence="3">
    <location>
        <begin position="587"/>
        <end position="674"/>
    </location>
</feature>
<keyword evidence="5" id="KW-1185">Reference proteome</keyword>
<dbReference type="PANTHER" id="PTHR34819">
    <property type="entry name" value="LARGE CYSTEINE-RICH PERIPLASMIC PROTEIN OMCB"/>
    <property type="match status" value="1"/>
</dbReference>
<evidence type="ECO:0000313" key="5">
    <source>
        <dbReference type="Proteomes" id="UP000256977"/>
    </source>
</evidence>
<dbReference type="Pfam" id="PF20597">
    <property type="entry name" value="pAdhesive_15"/>
    <property type="match status" value="1"/>
</dbReference>
<evidence type="ECO:0000313" key="4">
    <source>
        <dbReference type="EMBL" id="RED54904.1"/>
    </source>
</evidence>
<dbReference type="InterPro" id="IPR047589">
    <property type="entry name" value="DUF11_rpt"/>
</dbReference>
<dbReference type="AlphaFoldDB" id="A0A3D9HZI9"/>